<dbReference type="STRING" id="10195.A0A3M7QBN5"/>
<dbReference type="InterPro" id="IPR037291">
    <property type="entry name" value="DUF4139"/>
</dbReference>
<keyword evidence="3" id="KW-1185">Reference proteome</keyword>
<name>A0A3M7QBN5_BRAPC</name>
<dbReference type="Pfam" id="PF13598">
    <property type="entry name" value="DUF4139"/>
    <property type="match status" value="1"/>
</dbReference>
<dbReference type="OrthoDB" id="10068793at2759"/>
<protein>
    <recommendedName>
        <fullName evidence="1">DUF4139 domain-containing protein</fullName>
    </recommendedName>
</protein>
<organism evidence="2 3">
    <name type="scientific">Brachionus plicatilis</name>
    <name type="common">Marine rotifer</name>
    <name type="synonym">Brachionus muelleri</name>
    <dbReference type="NCBI Taxonomy" id="10195"/>
    <lineage>
        <taxon>Eukaryota</taxon>
        <taxon>Metazoa</taxon>
        <taxon>Spiralia</taxon>
        <taxon>Gnathifera</taxon>
        <taxon>Rotifera</taxon>
        <taxon>Eurotatoria</taxon>
        <taxon>Monogononta</taxon>
        <taxon>Pseudotrocha</taxon>
        <taxon>Ploima</taxon>
        <taxon>Brachionidae</taxon>
        <taxon>Brachionus</taxon>
    </lineage>
</organism>
<dbReference type="PANTHER" id="PTHR31005">
    <property type="entry name" value="DUF4139 DOMAIN-CONTAINING PROTEIN"/>
    <property type="match status" value="1"/>
</dbReference>
<feature type="domain" description="DUF4139" evidence="1">
    <location>
        <begin position="52"/>
        <end position="217"/>
    </location>
</feature>
<gene>
    <name evidence="2" type="ORF">BpHYR1_015643</name>
</gene>
<reference evidence="2 3" key="1">
    <citation type="journal article" date="2018" name="Sci. Rep.">
        <title>Genomic signatures of local adaptation to the degree of environmental predictability in rotifers.</title>
        <authorList>
            <person name="Franch-Gras L."/>
            <person name="Hahn C."/>
            <person name="Garcia-Roger E.M."/>
            <person name="Carmona M.J."/>
            <person name="Serra M."/>
            <person name="Gomez A."/>
        </authorList>
    </citation>
    <scope>NUCLEOTIDE SEQUENCE [LARGE SCALE GENOMIC DNA]</scope>
    <source>
        <strain evidence="2">HYR1</strain>
    </source>
</reference>
<evidence type="ECO:0000259" key="1">
    <source>
        <dbReference type="Pfam" id="PF13598"/>
    </source>
</evidence>
<dbReference type="Proteomes" id="UP000276133">
    <property type="component" value="Unassembled WGS sequence"/>
</dbReference>
<evidence type="ECO:0000313" key="2">
    <source>
        <dbReference type="EMBL" id="RNA08574.1"/>
    </source>
</evidence>
<dbReference type="EMBL" id="REGN01006696">
    <property type="protein sequence ID" value="RNA08574.1"/>
    <property type="molecule type" value="Genomic_DNA"/>
</dbReference>
<evidence type="ECO:0000313" key="3">
    <source>
        <dbReference type="Proteomes" id="UP000276133"/>
    </source>
</evidence>
<dbReference type="PANTHER" id="PTHR31005:SF8">
    <property type="entry name" value="DUF4139 DOMAIN-CONTAINING PROTEIN"/>
    <property type="match status" value="1"/>
</dbReference>
<dbReference type="InterPro" id="IPR011935">
    <property type="entry name" value="CHP02231"/>
</dbReference>
<dbReference type="AlphaFoldDB" id="A0A3M7QBN5"/>
<accession>A0A3M7QBN5</accession>
<sequence>MHILCILGYMPKMREQTRRESYMSSSSQLSMPSLAIRRASEIFTTERPQIKEPIFESFVDQTINLVACYDIKEQTSVAKDGQPVQVLIAKFDLNAEFLHEACPSRDRSVYIMARAKNTSDFLLLPGTASIYLNKNFWSKTNFKSQFPGEEFICPLGVDRSILLGIRSEKILSNQTGVVNKNKSNIYSKIIEIKNNSFKQAKILLKENLPLSIDEKVQNLTLVLVHTILKDKSFLYFFLNFVEHKTINFNFHSVAIASLHLLLVALVVSVEELNPTTPKWVKKNLTGSFGPADLVGQDFPNPNPYPVEFLIKTKYFIIIYFLDRVRFETGLCVSFFQQIIFSHSEKKIRYLKLYIPVPPIY</sequence>
<proteinExistence type="predicted"/>
<comment type="caution">
    <text evidence="2">The sequence shown here is derived from an EMBL/GenBank/DDBJ whole genome shotgun (WGS) entry which is preliminary data.</text>
</comment>